<keyword evidence="6 7" id="KW-0472">Membrane</keyword>
<proteinExistence type="predicted"/>
<evidence type="ECO:0000256" key="2">
    <source>
        <dbReference type="ARBA" id="ARBA00022448"/>
    </source>
</evidence>
<keyword evidence="2" id="KW-0813">Transport</keyword>
<dbReference type="Pfam" id="PF13244">
    <property type="entry name" value="MbhD"/>
    <property type="match status" value="1"/>
</dbReference>
<dbReference type="PANTHER" id="PTHR43373:SF1">
    <property type="entry name" value="NA(+)_H(+) ANTIPORTER SUBUNIT A"/>
    <property type="match status" value="1"/>
</dbReference>
<evidence type="ECO:0000259" key="8">
    <source>
        <dbReference type="Pfam" id="PF13244"/>
    </source>
</evidence>
<feature type="domain" description="MrpA C-terminal/MbhE" evidence="9">
    <location>
        <begin position="122"/>
        <end position="182"/>
    </location>
</feature>
<dbReference type="PANTHER" id="PTHR43373">
    <property type="entry name" value="NA(+)/H(+) ANTIPORTER SUBUNIT"/>
    <property type="match status" value="1"/>
</dbReference>
<evidence type="ECO:0000256" key="1">
    <source>
        <dbReference type="ARBA" id="ARBA00004651"/>
    </source>
</evidence>
<keyword evidence="3" id="KW-1003">Cell membrane</keyword>
<evidence type="ECO:0000256" key="5">
    <source>
        <dbReference type="ARBA" id="ARBA00022989"/>
    </source>
</evidence>
<dbReference type="InterPro" id="IPR050616">
    <property type="entry name" value="CPA3_Na-H_Antiporter_A"/>
</dbReference>
<feature type="transmembrane region" description="Helical" evidence="7">
    <location>
        <begin position="50"/>
        <end position="69"/>
    </location>
</feature>
<reference evidence="10" key="1">
    <citation type="journal article" date="2015" name="Nature">
        <title>Complex archaea that bridge the gap between prokaryotes and eukaryotes.</title>
        <authorList>
            <person name="Spang A."/>
            <person name="Saw J.H."/>
            <person name="Jorgensen S.L."/>
            <person name="Zaremba-Niedzwiedzka K."/>
            <person name="Martijn J."/>
            <person name="Lind A.E."/>
            <person name="van Eijk R."/>
            <person name="Schleper C."/>
            <person name="Guy L."/>
            <person name="Ettema T.J."/>
        </authorList>
    </citation>
    <scope>NUCLEOTIDE SEQUENCE</scope>
</reference>
<accession>A0A0F9IMF3</accession>
<feature type="transmembrane region" description="Helical" evidence="7">
    <location>
        <begin position="90"/>
        <end position="112"/>
    </location>
</feature>
<dbReference type="AlphaFoldDB" id="A0A0F9IMF3"/>
<evidence type="ECO:0000259" key="9">
    <source>
        <dbReference type="Pfam" id="PF20501"/>
    </source>
</evidence>
<evidence type="ECO:0000313" key="10">
    <source>
        <dbReference type="EMBL" id="KKM45229.1"/>
    </source>
</evidence>
<comment type="subcellular location">
    <subcellularLocation>
        <location evidence="1">Cell membrane</location>
        <topology evidence="1">Multi-pass membrane protein</topology>
    </subcellularLocation>
</comment>
<dbReference type="InterPro" id="IPR042106">
    <property type="entry name" value="Nuo/plastoQ_OxRdtase_6_NuoJ"/>
</dbReference>
<gene>
    <name evidence="10" type="ORF">LCGC14_1561130</name>
</gene>
<evidence type="ECO:0000256" key="3">
    <source>
        <dbReference type="ARBA" id="ARBA00022475"/>
    </source>
</evidence>
<dbReference type="NCBIfam" id="NF009159">
    <property type="entry name" value="PRK12504.1"/>
    <property type="match status" value="1"/>
</dbReference>
<evidence type="ECO:0000256" key="4">
    <source>
        <dbReference type="ARBA" id="ARBA00022692"/>
    </source>
</evidence>
<feature type="domain" description="MrpA C-terminal/MbhD" evidence="8">
    <location>
        <begin position="8"/>
        <end position="74"/>
    </location>
</feature>
<dbReference type="Pfam" id="PF20501">
    <property type="entry name" value="MbhE"/>
    <property type="match status" value="1"/>
</dbReference>
<organism evidence="10">
    <name type="scientific">marine sediment metagenome</name>
    <dbReference type="NCBI Taxonomy" id="412755"/>
    <lineage>
        <taxon>unclassified sequences</taxon>
        <taxon>metagenomes</taxon>
        <taxon>ecological metagenomes</taxon>
    </lineage>
</organism>
<feature type="transmembrane region" description="Helical" evidence="7">
    <location>
        <begin position="158"/>
        <end position="176"/>
    </location>
</feature>
<keyword evidence="4 7" id="KW-0812">Transmembrane</keyword>
<dbReference type="InterPro" id="IPR046806">
    <property type="entry name" value="MrpA_C/MbhE"/>
</dbReference>
<evidence type="ECO:0000256" key="7">
    <source>
        <dbReference type="SAM" id="Phobius"/>
    </source>
</evidence>
<keyword evidence="5 7" id="KW-1133">Transmembrane helix</keyword>
<dbReference type="InterPro" id="IPR025383">
    <property type="entry name" value="MrpA_C/MbhD"/>
</dbReference>
<protein>
    <submittedName>
        <fullName evidence="10">Uncharacterized protein</fullName>
    </submittedName>
</protein>
<evidence type="ECO:0000256" key="6">
    <source>
        <dbReference type="ARBA" id="ARBA00023136"/>
    </source>
</evidence>
<sequence length="192" mass="21232">MIDILLLLIIVACAISALFMKDLVSAVIILGVYSFIMAAIFTRLNAVDVAFTEASVGAGITSVLMIAALSRTKRYEYLYTKSERRKPSALFLKVLSLFLVIITGAVLVYGAIDMPEFGDPDAPANKHVSPRYIEKSHHETSEKNFVTAVLASYRGYDTLGETTVIFTAGISVILLLRRWKKDDDDYYAGICY</sequence>
<dbReference type="EMBL" id="LAZR01012061">
    <property type="protein sequence ID" value="KKM45229.1"/>
    <property type="molecule type" value="Genomic_DNA"/>
</dbReference>
<name>A0A0F9IMF3_9ZZZZ</name>
<comment type="caution">
    <text evidence="10">The sequence shown here is derived from an EMBL/GenBank/DDBJ whole genome shotgun (WGS) entry which is preliminary data.</text>
</comment>
<dbReference type="GO" id="GO:0005886">
    <property type="term" value="C:plasma membrane"/>
    <property type="evidence" value="ECO:0007669"/>
    <property type="project" value="UniProtKB-SubCell"/>
</dbReference>
<dbReference type="Gene3D" id="1.20.120.1200">
    <property type="entry name" value="NADH-ubiquinone/plastoquinone oxidoreductase chain 6, subunit NuoJ"/>
    <property type="match status" value="1"/>
</dbReference>